<keyword evidence="7 8" id="KW-0472">Membrane</keyword>
<proteinExistence type="inferred from homology"/>
<name>A0A5C4U340_9CORY</name>
<keyword evidence="6 8" id="KW-1133">Transmembrane helix</keyword>
<keyword evidence="10" id="KW-1185">Reference proteome</keyword>
<protein>
    <submittedName>
        <fullName evidence="9">Cation:proton antiporter</fullName>
    </submittedName>
</protein>
<evidence type="ECO:0000256" key="6">
    <source>
        <dbReference type="ARBA" id="ARBA00022989"/>
    </source>
</evidence>
<dbReference type="EMBL" id="VDHJ01000011">
    <property type="protein sequence ID" value="TNL96018.1"/>
    <property type="molecule type" value="Genomic_DNA"/>
</dbReference>
<dbReference type="GO" id="GO:0015385">
    <property type="term" value="F:sodium:proton antiporter activity"/>
    <property type="evidence" value="ECO:0007669"/>
    <property type="project" value="TreeGrafter"/>
</dbReference>
<evidence type="ECO:0000256" key="2">
    <source>
        <dbReference type="ARBA" id="ARBA00009212"/>
    </source>
</evidence>
<comment type="subcellular location">
    <subcellularLocation>
        <location evidence="1">Cell membrane</location>
        <topology evidence="1">Multi-pass membrane protein</topology>
    </subcellularLocation>
</comment>
<evidence type="ECO:0000256" key="3">
    <source>
        <dbReference type="ARBA" id="ARBA00022448"/>
    </source>
</evidence>
<evidence type="ECO:0000256" key="4">
    <source>
        <dbReference type="ARBA" id="ARBA00022475"/>
    </source>
</evidence>
<sequence>MNPDLYNLLLLIPALLIAVAMIIVVWRIVVGPDSMDRIVGLDGFVAMLQCALGVFICWTLDTTVVNAMLVVALLGFISSISVARFRKRDGAQ</sequence>
<keyword evidence="4" id="KW-1003">Cell membrane</keyword>
<dbReference type="NCBIfam" id="NF005930">
    <property type="entry name" value="PRK07948.1"/>
    <property type="match status" value="1"/>
</dbReference>
<feature type="transmembrane region" description="Helical" evidence="8">
    <location>
        <begin position="38"/>
        <end position="58"/>
    </location>
</feature>
<dbReference type="Pfam" id="PF04066">
    <property type="entry name" value="MrpF_PhaF"/>
    <property type="match status" value="1"/>
</dbReference>
<dbReference type="PANTHER" id="PTHR34702:SF1">
    <property type="entry name" value="NA(+)_H(+) ANTIPORTER SUBUNIT F"/>
    <property type="match status" value="1"/>
</dbReference>
<dbReference type="OrthoDB" id="3733837at2"/>
<keyword evidence="5 8" id="KW-0812">Transmembrane</keyword>
<evidence type="ECO:0000256" key="5">
    <source>
        <dbReference type="ARBA" id="ARBA00022692"/>
    </source>
</evidence>
<feature type="transmembrane region" description="Helical" evidence="8">
    <location>
        <begin position="64"/>
        <end position="83"/>
    </location>
</feature>
<evidence type="ECO:0000313" key="9">
    <source>
        <dbReference type="EMBL" id="TNL96018.1"/>
    </source>
</evidence>
<organism evidence="9 10">
    <name type="scientific">Corynebacterium tapiri</name>
    <dbReference type="NCBI Taxonomy" id="1448266"/>
    <lineage>
        <taxon>Bacteria</taxon>
        <taxon>Bacillati</taxon>
        <taxon>Actinomycetota</taxon>
        <taxon>Actinomycetes</taxon>
        <taxon>Mycobacteriales</taxon>
        <taxon>Corynebacteriaceae</taxon>
        <taxon>Corynebacterium</taxon>
    </lineage>
</organism>
<dbReference type="PANTHER" id="PTHR34702">
    <property type="entry name" value="NA(+)/H(+) ANTIPORTER SUBUNIT F1"/>
    <property type="match status" value="1"/>
</dbReference>
<feature type="transmembrane region" description="Helical" evidence="8">
    <location>
        <begin position="6"/>
        <end position="26"/>
    </location>
</feature>
<dbReference type="InterPro" id="IPR007208">
    <property type="entry name" value="MrpF/PhaF-like"/>
</dbReference>
<dbReference type="GO" id="GO:0005886">
    <property type="term" value="C:plasma membrane"/>
    <property type="evidence" value="ECO:0007669"/>
    <property type="project" value="UniProtKB-SubCell"/>
</dbReference>
<keyword evidence="3" id="KW-0813">Transport</keyword>
<accession>A0A5C4U340</accession>
<evidence type="ECO:0000313" key="10">
    <source>
        <dbReference type="Proteomes" id="UP000312032"/>
    </source>
</evidence>
<dbReference type="RefSeq" id="WP_139466041.1">
    <property type="nucleotide sequence ID" value="NZ_VDHJ01000011.1"/>
</dbReference>
<comment type="caution">
    <text evidence="9">The sequence shown here is derived from an EMBL/GenBank/DDBJ whole genome shotgun (WGS) entry which is preliminary data.</text>
</comment>
<comment type="similarity">
    <text evidence="2">Belongs to the CPA3 antiporters (TC 2.A.63) subunit F family.</text>
</comment>
<evidence type="ECO:0000256" key="1">
    <source>
        <dbReference type="ARBA" id="ARBA00004651"/>
    </source>
</evidence>
<dbReference type="Proteomes" id="UP000312032">
    <property type="component" value="Unassembled WGS sequence"/>
</dbReference>
<evidence type="ECO:0000256" key="8">
    <source>
        <dbReference type="SAM" id="Phobius"/>
    </source>
</evidence>
<evidence type="ECO:0000256" key="7">
    <source>
        <dbReference type="ARBA" id="ARBA00023136"/>
    </source>
</evidence>
<gene>
    <name evidence="9" type="ORF">FHE74_08270</name>
</gene>
<reference evidence="9 10" key="1">
    <citation type="submission" date="2019-06" db="EMBL/GenBank/DDBJ databases">
        <authorList>
            <person name="Li J."/>
        </authorList>
    </citation>
    <scope>NUCLEOTIDE SEQUENCE [LARGE SCALE GENOMIC DNA]</scope>
    <source>
        <strain evidence="9 10">LMG 28165</strain>
    </source>
</reference>
<dbReference type="AlphaFoldDB" id="A0A5C4U340"/>